<organism evidence="2 3">
    <name type="scientific">Plasmodium vivax</name>
    <name type="common">malaria parasite P. vivax</name>
    <dbReference type="NCBI Taxonomy" id="5855"/>
    <lineage>
        <taxon>Eukaryota</taxon>
        <taxon>Sar</taxon>
        <taxon>Alveolata</taxon>
        <taxon>Apicomplexa</taxon>
        <taxon>Aconoidasida</taxon>
        <taxon>Haemosporida</taxon>
        <taxon>Plasmodiidae</taxon>
        <taxon>Plasmodium</taxon>
        <taxon>Plasmodium (Plasmodium)</taxon>
    </lineage>
</organism>
<gene>
    <name evidence="2" type="ORF">PVT01_000065900</name>
</gene>
<name>A0A1G4EAJ2_PLAVI</name>
<proteinExistence type="predicted"/>
<dbReference type="VEuPathDB" id="PlasmoDB:PVW1_100014700"/>
<dbReference type="EMBL" id="FLYH01000177">
    <property type="protein sequence ID" value="SCA83612.1"/>
    <property type="molecule type" value="Genomic_DNA"/>
</dbReference>
<dbReference type="AlphaFoldDB" id="A0A1G4EAJ2"/>
<dbReference type="VEuPathDB" id="PlasmoDB:PVP01_0001380"/>
<dbReference type="Proteomes" id="UP000196402">
    <property type="component" value="Unassembled WGS sequence"/>
</dbReference>
<sequence length="366" mass="42877">MDMSKDVKDMAYWKEKYPFLNNMVTALEEFNTDVTSSDNSTIESLTSFLESWQWNVEHHKEILKKLTRNILLLNKEYKGMSNEDYCRFLNQWIYHTRKKHNINEYNVSVFYQAAHTRIVGPRARNSCPYYSYDEDYEYSINIIKLQNFYNNVNTIRDILIKESTTHDRNSQYCYAQRYANECVKIYRDMHYNYCSSKRTLSTKNPKTCSELKAFYDVYNQFLFINEDIKKKIPHLTSGEKEKHFLCQKIEPAPRPELTQGSKLALDGVSESGPEHGSAFNGVDQSDNPIPFNTTSVVSAMAGIPPFLALIYKFTPVGTMFRSKNKKSINVFNNLNEEIEKELFYSRLENANLNNRPERYNVAYGTV</sequence>
<dbReference type="InterPro" id="IPR008780">
    <property type="entry name" value="Plasmodium_Vir"/>
</dbReference>
<feature type="coiled-coil region" evidence="1">
    <location>
        <begin position="49"/>
        <end position="83"/>
    </location>
</feature>
<reference evidence="2 3" key="1">
    <citation type="submission" date="2016-07" db="EMBL/GenBank/DDBJ databases">
        <authorList>
            <consortium name="Pathogen Informatics"/>
        </authorList>
    </citation>
    <scope>NUCLEOTIDE SEQUENCE [LARGE SCALE GENOMIC DNA]</scope>
</reference>
<keyword evidence="1" id="KW-0175">Coiled coil</keyword>
<evidence type="ECO:0000313" key="2">
    <source>
        <dbReference type="EMBL" id="SCA83612.1"/>
    </source>
</evidence>
<protein>
    <submittedName>
        <fullName evidence="2">Vir protein, putative</fullName>
    </submittedName>
</protein>
<evidence type="ECO:0000313" key="3">
    <source>
        <dbReference type="Proteomes" id="UP000196402"/>
    </source>
</evidence>
<dbReference type="VEuPathDB" id="PlasmoDB:PVPAM_000030300"/>
<accession>A0A1G4EAJ2</accession>
<evidence type="ECO:0000256" key="1">
    <source>
        <dbReference type="SAM" id="Coils"/>
    </source>
</evidence>
<dbReference type="Pfam" id="PF05795">
    <property type="entry name" value="Plasmodium_Vir"/>
    <property type="match status" value="1"/>
</dbReference>